<accession>A0A0N4V2K4</accession>
<evidence type="ECO:0000313" key="1">
    <source>
        <dbReference type="WBParaSite" id="EVEC_0000423001-mRNA-1"/>
    </source>
</evidence>
<dbReference type="WBParaSite" id="EVEC_0000423001-mRNA-1">
    <property type="protein sequence ID" value="EVEC_0000423001-mRNA-1"/>
    <property type="gene ID" value="EVEC_0000423001"/>
</dbReference>
<sequence length="408" mass="45974">LQINFTNQQLLSASLLGQYKIRYPCDLCCQDFDAFLTPHCRWRNEWTICGSGDEFDWVRAKNPWGEDEGLTIFGTEDTANGYFIMTGTTKKSHPEFSAMLVSDPIQCQQGIDVRKKKVNRKIYHSTVPGDGILSFKYWTSPGVKIRACVRKPGAGKIYEWCGDDYVTGDPGPANITIPGSILYTFELVIEARNFNYDAFGFQGGVCIIDDIAYEAKAVYNCLFEPHISPLVELPIETCQTLQCAFTDGECLEAITGSGWKVAEEPVGNYHTGIRKLLESSYAYARGTGTRVFSLGKFKITREAQLEFCYYRASWKTRLTIFLTKDEGENITKIYESDPLEAYPHKWKCDGVRLKEGSYDSVEFRGEKLLTEHSYLAIDQIGLADPLMGTSMCEKQEKGYSSSDNKSLS</sequence>
<protein>
    <submittedName>
        <fullName evidence="1">MAM domain-containing protein</fullName>
    </submittedName>
</protein>
<name>A0A0N4V2K4_ENTVE</name>
<dbReference type="AlphaFoldDB" id="A0A0N4V2K4"/>
<proteinExistence type="predicted"/>
<organism evidence="1">
    <name type="scientific">Enterobius vermicularis</name>
    <name type="common">Human pinworm</name>
    <dbReference type="NCBI Taxonomy" id="51028"/>
    <lineage>
        <taxon>Eukaryota</taxon>
        <taxon>Metazoa</taxon>
        <taxon>Ecdysozoa</taxon>
        <taxon>Nematoda</taxon>
        <taxon>Chromadorea</taxon>
        <taxon>Rhabditida</taxon>
        <taxon>Spirurina</taxon>
        <taxon>Oxyuridomorpha</taxon>
        <taxon>Oxyuroidea</taxon>
        <taxon>Oxyuridae</taxon>
        <taxon>Enterobius</taxon>
    </lineage>
</organism>
<reference evidence="1" key="1">
    <citation type="submission" date="2017-02" db="UniProtKB">
        <authorList>
            <consortium name="WormBaseParasite"/>
        </authorList>
    </citation>
    <scope>IDENTIFICATION</scope>
</reference>